<dbReference type="InterPro" id="IPR051551">
    <property type="entry name" value="Autotransporter_adhesion"/>
</dbReference>
<evidence type="ECO:0000313" key="3">
    <source>
        <dbReference type="EMBL" id="GGF75196.1"/>
    </source>
</evidence>
<comment type="caution">
    <text evidence="3">The sequence shown here is derived from an EMBL/GenBank/DDBJ whole genome shotgun (WGS) entry which is preliminary data.</text>
</comment>
<dbReference type="SUPFAM" id="SSF51126">
    <property type="entry name" value="Pectin lyase-like"/>
    <property type="match status" value="4"/>
</dbReference>
<dbReference type="NCBIfam" id="TIGR02601">
    <property type="entry name" value="autotrns_rpt"/>
    <property type="match status" value="7"/>
</dbReference>
<gene>
    <name evidence="3" type="ORF">GCM10007301_38820</name>
</gene>
<reference evidence="3" key="1">
    <citation type="journal article" date="2014" name="Int. J. Syst. Evol. Microbiol.">
        <title>Complete genome sequence of Corynebacterium casei LMG S-19264T (=DSM 44701T), isolated from a smear-ripened cheese.</title>
        <authorList>
            <consortium name="US DOE Joint Genome Institute (JGI-PGF)"/>
            <person name="Walter F."/>
            <person name="Albersmeier A."/>
            <person name="Kalinowski J."/>
            <person name="Ruckert C."/>
        </authorList>
    </citation>
    <scope>NUCLEOTIDE SEQUENCE</scope>
    <source>
        <strain evidence="3">CCM 7897</strain>
    </source>
</reference>
<keyword evidence="1" id="KW-0732">Signal</keyword>
<dbReference type="PANTHER" id="PTHR35037">
    <property type="entry name" value="C-TERMINAL REGION OF AIDA-LIKE PROTEIN"/>
    <property type="match status" value="1"/>
</dbReference>
<dbReference type="InterPro" id="IPR036709">
    <property type="entry name" value="Autotransporte_beta_dom_sf"/>
</dbReference>
<evidence type="ECO:0000313" key="4">
    <source>
        <dbReference type="Proteomes" id="UP000606044"/>
    </source>
</evidence>
<proteinExistence type="predicted"/>
<name>A0A917FGF0_9HYPH</name>
<dbReference type="PANTHER" id="PTHR35037:SF3">
    <property type="entry name" value="C-TERMINAL REGION OF AIDA-LIKE PROTEIN"/>
    <property type="match status" value="1"/>
</dbReference>
<dbReference type="InterPro" id="IPR013425">
    <property type="entry name" value="Autotrns_rpt"/>
</dbReference>
<keyword evidence="4" id="KW-1185">Reference proteome</keyword>
<feature type="domain" description="Autotransporter" evidence="2">
    <location>
        <begin position="1829"/>
        <end position="2109"/>
    </location>
</feature>
<dbReference type="SMART" id="SM00869">
    <property type="entry name" value="Autotransporter"/>
    <property type="match status" value="1"/>
</dbReference>
<dbReference type="Gene3D" id="2.160.20.20">
    <property type="match status" value="3"/>
</dbReference>
<dbReference type="EMBL" id="BMCT01000006">
    <property type="protein sequence ID" value="GGF75196.1"/>
    <property type="molecule type" value="Genomic_DNA"/>
</dbReference>
<organism evidence="3 4">
    <name type="scientific">Azorhizobium oxalatiphilum</name>
    <dbReference type="NCBI Taxonomy" id="980631"/>
    <lineage>
        <taxon>Bacteria</taxon>
        <taxon>Pseudomonadati</taxon>
        <taxon>Pseudomonadota</taxon>
        <taxon>Alphaproteobacteria</taxon>
        <taxon>Hyphomicrobiales</taxon>
        <taxon>Xanthobacteraceae</taxon>
        <taxon>Azorhizobium</taxon>
    </lineage>
</organism>
<dbReference type="InterPro" id="IPR011050">
    <property type="entry name" value="Pectin_lyase_fold/virulence"/>
</dbReference>
<dbReference type="Pfam" id="PF03797">
    <property type="entry name" value="Autotransporter"/>
    <property type="match status" value="1"/>
</dbReference>
<accession>A0A917FGF0</accession>
<dbReference type="Proteomes" id="UP000606044">
    <property type="component" value="Unassembled WGS sequence"/>
</dbReference>
<dbReference type="InterPro" id="IPR012332">
    <property type="entry name" value="Autotransporter_pectin_lyase_C"/>
</dbReference>
<dbReference type="Pfam" id="PF12951">
    <property type="entry name" value="PATR"/>
    <property type="match status" value="7"/>
</dbReference>
<reference evidence="3" key="2">
    <citation type="submission" date="2020-09" db="EMBL/GenBank/DDBJ databases">
        <authorList>
            <person name="Sun Q."/>
            <person name="Sedlacek I."/>
        </authorList>
    </citation>
    <scope>NUCLEOTIDE SEQUENCE</scope>
    <source>
        <strain evidence="3">CCM 7897</strain>
    </source>
</reference>
<dbReference type="PROSITE" id="PS51208">
    <property type="entry name" value="AUTOTRANSPORTER"/>
    <property type="match status" value="1"/>
</dbReference>
<evidence type="ECO:0000256" key="1">
    <source>
        <dbReference type="ARBA" id="ARBA00022729"/>
    </source>
</evidence>
<dbReference type="Gene3D" id="2.40.128.130">
    <property type="entry name" value="Autotransporter beta-domain"/>
    <property type="match status" value="1"/>
</dbReference>
<protein>
    <recommendedName>
        <fullName evidence="2">Autotransporter domain-containing protein</fullName>
    </recommendedName>
</protein>
<dbReference type="SUPFAM" id="SSF103515">
    <property type="entry name" value="Autotransporter"/>
    <property type="match status" value="1"/>
</dbReference>
<sequence length="2109" mass="206933">MGVSLLATAACLGNPTRVEAACTQESSVTINVSTTSCINWTSNLTISSGVSVNVSGTDLYALGYSGAGNGALQVNGTTTRISSTATIGSGTGQAVAGVRIANDAVMRQLYNYGTIQSAGSIDGAAAGVTDNVIGGVVVRSGAQLGSLLNGISATISASGTLTGTVNGNSVAGVANLGGTISSLLNYGLIAGSATHNNNSANDTLAAIINTGLIQTLTNSGTIQGQNTGGRSTGVSGIFNASTGTITRLESNAGRMISANTGVRNQGRIGALVNAGTINGDYIGLRTDGGSIGTLDNSGTITSNSMGIYSTGTIETVSNSGHMSASLLVVSLTSSGGNAGYIGTFTNESGGTITSQNGGGLEVGSGGRIGTLTNAGTLITVNSGVAVAAMGGATIDTLINNGTISGGSVGIYVGGTLTSITNTGLLKGGETYAISVDQAGVIGQIENSGTIAGNILHNSIYDITFSGGSGSQFGTLTGTSGGIGLADKGTITSASGGNIGFAAGNILLNDDVEVIGSRLNNFGATLRLANAVNVQGSYHQTAGVLELAGNTLTVTENFSLTGGAWNVTLGAPSATALVSAHSVEVNGGTLNITGSAGFDDGTYLLVSYDSTGSFDGLGFSTITGTGDYEYSLAVNAVSHVLTLVVQSGLYWNGTYTGGADSGVFGGSGVWTAGASGVTNWTNSSGTTNRAWNDGSAIFSGTAGTVTIDDANGAVSAKKLRFLTTGYEIAGDELTLNGTTSSTSSSAPTVEVVGAPTVATISAVIAGSTGLEKIGAGTLVLTGDNTYSGTTTISAGTLSIGNGGTSGAVSGDIVNNANLEFNRSDYLTYAGVLSGGGNIAKLGTGTLILTGQNTYTGTLAIAGGTVQISEEAALGQGNLALSGAGTLEVGGNTSIDHDVSLAAVAGAGGGTFQVDDGVTVWVYGDISGDGSLTKTGTGTLRINSTNAATGATNVNAGTLVANGGAALADTSAVTVATGAQLTLRASETIGSLAGDGVVFMDQTVSRATRGITLTTGGNNASSSFSGAITGTGELTKTGAGTLTLSGANTFTGPTTVSSGALKVDGSLAGDVTVESGSGLSGTGSIAQTVYVLSGGGLAGALGSTGAGGLTMGALELSAGAVVSVSLGAPSDGTVFNVLGDLTLNGTLNARATTGFGVGLYHIFSYGGTLTDDGMVVGNVPTGYLGGLQTSVVGEVNLFIEDAQSTLQFWNGSNTTATGTVLGGDGTWTAAAQTNWTNASATVPQAWNAGYAIFQGSPGTVTVDNTGGQVSATGMQFVTSGYLITGGDLALVGTGGAAPVIRVGDSTLEGAGTYATIASVLTGTSGLEKTDYGTLILTGANTYTGGTTISAGTLQLGDGVTNGSILGDVVNNGTLAFELGGDTGFAGAISGTGALTVQGWGTLALTGANSYAGGTTVNNGTLQIAQAGALGTGGLTLSDNATLRASGTFTYGGAVTLVTRERFTRAEGPLSATVEVDPSQTLTLSGVISGEGALTKTGAGLLILTGNNTYTGLTTIDAGTLQIGNGGTTGGIVGDVVNNATLVFNRSDTYTFTGAITGAGAVTFMGGGTVLFSSPYTGAVSVEQSVVTLVDGSTTTSPFTVNSGGTIGGSATIGGLTVNAGGTAAPGYSPGTITVAGPVTFNSGSVYLVDVTPAGEHDLITATGAVTLSSGASVAVNATPGRYEANSTVTILTTSSTLTGTFGSVSSNYAFLAPELSYDAQNVYLTLVYSGIDFSTYAVTPNEYRTAVAAQALGSGSAVFDAIVGLPQGSVAPAFDQLSGEIYASVGTVIQQEAVYLRDAVGTRLRQSVTPAGTGPLAYASKAAGPATAQLSQELTPTLWMQGYGGWGNAFGNGNAASISSSVGGVFGGLDVNVTDGVRAGLVAGFSQTRFDVGARSSSGSMDNYDIGLYAGGQFGAFALRGGLSYTWHDISVSRTMLFPGFAGSAKGGDTVGTTQVFGEVGYGVDVGAYSFEPFAGLAYVNVSGGSLSENGLTMSGAGLNVNTGSMDTVYSTLGLRAATTMTLGGHVLTPSASIGWQHAFGDTSPVANMVFQNGALPFQVSGVPVAEDALLVGAGLAYDLSDIATLQVNYTGQLAGAAAQNAFSAQFSLKF</sequence>
<evidence type="ECO:0000259" key="2">
    <source>
        <dbReference type="PROSITE" id="PS51208"/>
    </source>
</evidence>
<dbReference type="InterPro" id="IPR005546">
    <property type="entry name" value="Autotransporte_beta"/>
</dbReference>